<dbReference type="InterPro" id="IPR004045">
    <property type="entry name" value="Glutathione_S-Trfase_N"/>
</dbReference>
<feature type="domain" description="GST C-terminal" evidence="2">
    <location>
        <begin position="102"/>
        <end position="234"/>
    </location>
</feature>
<dbReference type="InterPro" id="IPR040079">
    <property type="entry name" value="Glutathione_S-Trfase"/>
</dbReference>
<dbReference type="OrthoDB" id="9794721at2"/>
<dbReference type="KEGG" id="swf:E3E12_02245"/>
<dbReference type="SUPFAM" id="SSF47616">
    <property type="entry name" value="GST C-terminal domain-like"/>
    <property type="match status" value="1"/>
</dbReference>
<dbReference type="InterPro" id="IPR036282">
    <property type="entry name" value="Glutathione-S-Trfase_C_sf"/>
</dbReference>
<dbReference type="RefSeq" id="WP_141442875.1">
    <property type="nucleotide sequence ID" value="NZ_CP038231.1"/>
</dbReference>
<evidence type="ECO:0000313" key="3">
    <source>
        <dbReference type="EMBL" id="QDH13213.1"/>
    </source>
</evidence>
<dbReference type="InterPro" id="IPR010987">
    <property type="entry name" value="Glutathione-S-Trfase_C-like"/>
</dbReference>
<dbReference type="PANTHER" id="PTHR44051:SF8">
    <property type="entry name" value="GLUTATHIONE S-TRANSFERASE GSTA"/>
    <property type="match status" value="1"/>
</dbReference>
<dbReference type="SUPFAM" id="SSF52833">
    <property type="entry name" value="Thioredoxin-like"/>
    <property type="match status" value="1"/>
</dbReference>
<dbReference type="InterPro" id="IPR004046">
    <property type="entry name" value="GST_C"/>
</dbReference>
<dbReference type="CDD" id="cd00299">
    <property type="entry name" value="GST_C_family"/>
    <property type="match status" value="1"/>
</dbReference>
<proteinExistence type="predicted"/>
<dbReference type="InterPro" id="IPR036249">
    <property type="entry name" value="Thioredoxin-like_sf"/>
</dbReference>
<dbReference type="Gene3D" id="1.20.1050.10">
    <property type="match status" value="1"/>
</dbReference>
<dbReference type="PROSITE" id="PS50404">
    <property type="entry name" value="GST_NTER"/>
    <property type="match status" value="1"/>
</dbReference>
<dbReference type="EMBL" id="CP038231">
    <property type="protein sequence ID" value="QDH13213.1"/>
    <property type="molecule type" value="Genomic_DNA"/>
</dbReference>
<accession>A0A4Y6U749</accession>
<dbReference type="CDD" id="cd00570">
    <property type="entry name" value="GST_N_family"/>
    <property type="match status" value="1"/>
</dbReference>
<dbReference type="GO" id="GO:0016740">
    <property type="term" value="F:transferase activity"/>
    <property type="evidence" value="ECO:0007669"/>
    <property type="project" value="UniProtKB-KW"/>
</dbReference>
<organism evidence="3 4">
    <name type="scientific">Formicincola oecophyllae</name>
    <dbReference type="NCBI Taxonomy" id="2558361"/>
    <lineage>
        <taxon>Bacteria</taxon>
        <taxon>Pseudomonadati</taxon>
        <taxon>Pseudomonadota</taxon>
        <taxon>Alphaproteobacteria</taxon>
        <taxon>Acetobacterales</taxon>
        <taxon>Acetobacteraceae</taxon>
        <taxon>Formicincola</taxon>
    </lineage>
</organism>
<dbReference type="Pfam" id="PF13417">
    <property type="entry name" value="GST_N_3"/>
    <property type="match status" value="1"/>
</dbReference>
<name>A0A4Y6U749_9PROT</name>
<dbReference type="Proteomes" id="UP000318709">
    <property type="component" value="Chromosome"/>
</dbReference>
<dbReference type="AlphaFoldDB" id="A0A4Y6U749"/>
<protein>
    <submittedName>
        <fullName evidence="3">Glutathione S-transferase family protein</fullName>
    </submittedName>
</protein>
<dbReference type="Pfam" id="PF00043">
    <property type="entry name" value="GST_C"/>
    <property type="match status" value="1"/>
</dbReference>
<dbReference type="SFLD" id="SFLDS00019">
    <property type="entry name" value="Glutathione_Transferase_(cytos"/>
    <property type="match status" value="1"/>
</dbReference>
<evidence type="ECO:0000259" key="1">
    <source>
        <dbReference type="PROSITE" id="PS50404"/>
    </source>
</evidence>
<evidence type="ECO:0000259" key="2">
    <source>
        <dbReference type="PROSITE" id="PS50405"/>
    </source>
</evidence>
<dbReference type="PROSITE" id="PS50405">
    <property type="entry name" value="GST_CTER"/>
    <property type="match status" value="1"/>
</dbReference>
<keyword evidence="3" id="KW-0808">Transferase</keyword>
<keyword evidence="4" id="KW-1185">Reference proteome</keyword>
<dbReference type="Gene3D" id="3.40.30.10">
    <property type="entry name" value="Glutaredoxin"/>
    <property type="match status" value="1"/>
</dbReference>
<evidence type="ECO:0000313" key="4">
    <source>
        <dbReference type="Proteomes" id="UP000318709"/>
    </source>
</evidence>
<gene>
    <name evidence="3" type="ORF">E3E12_02245</name>
</gene>
<dbReference type="SFLD" id="SFLDG00358">
    <property type="entry name" value="Main_(cytGST)"/>
    <property type="match status" value="1"/>
</dbReference>
<feature type="domain" description="GST N-terminal" evidence="1">
    <location>
        <begin position="1"/>
        <end position="97"/>
    </location>
</feature>
<sequence>MRTLHHVPHHPPSRLVRLALAEKRLPVELRSVPIWERPEDFLILNPAGEVPVLRDREPLANEAHLAGAPGAQPPKLLTLCGASVIVEYLEEAYPQINLMGRTLAQKAETRRLVDWFMRLFDRDVTSALVGEKIDKRLSRQSVDSTAIRRGYKNLKFHLDYLGWLAETRSWLGGHDLSLADFAAAAQISTLDYLGEINWHQVPAVRDWYSRIKSRPCFRGLLSDRVPGRQPPAHYADLDF</sequence>
<dbReference type="PANTHER" id="PTHR44051">
    <property type="entry name" value="GLUTATHIONE S-TRANSFERASE-RELATED"/>
    <property type="match status" value="1"/>
</dbReference>
<reference evidence="3 4" key="1">
    <citation type="submission" date="2019-03" db="EMBL/GenBank/DDBJ databases">
        <title>The complete genome sequence of Swingsia_sp. F3b2 LMG30590(T).</title>
        <authorList>
            <person name="Chua K.-O."/>
            <person name="Chan K.-G."/>
            <person name="See-Too W.-S."/>
        </authorList>
    </citation>
    <scope>NUCLEOTIDE SEQUENCE [LARGE SCALE GENOMIC DNA]</scope>
    <source>
        <strain evidence="3 4">F3b2</strain>
    </source>
</reference>